<accession>A0A5J4TN65</accession>
<keyword evidence="2" id="KW-1133">Transmembrane helix</keyword>
<keyword evidence="2" id="KW-0472">Membrane</keyword>
<protein>
    <submittedName>
        <fullName evidence="3">Uncharacterized protein</fullName>
    </submittedName>
</protein>
<dbReference type="EMBL" id="SNRW01027605">
    <property type="protein sequence ID" value="KAA6359976.1"/>
    <property type="molecule type" value="Genomic_DNA"/>
</dbReference>
<feature type="compositionally biased region" description="Basic and acidic residues" evidence="1">
    <location>
        <begin position="387"/>
        <end position="399"/>
    </location>
</feature>
<feature type="region of interest" description="Disordered" evidence="1">
    <location>
        <begin position="352"/>
        <end position="441"/>
    </location>
</feature>
<comment type="caution">
    <text evidence="3">The sequence shown here is derived from an EMBL/GenBank/DDBJ whole genome shotgun (WGS) entry which is preliminary data.</text>
</comment>
<dbReference type="Proteomes" id="UP000324800">
    <property type="component" value="Unassembled WGS sequence"/>
</dbReference>
<evidence type="ECO:0000313" key="4">
    <source>
        <dbReference type="Proteomes" id="UP000324800"/>
    </source>
</evidence>
<feature type="compositionally biased region" description="Basic residues" evidence="1">
    <location>
        <begin position="358"/>
        <end position="368"/>
    </location>
</feature>
<evidence type="ECO:0000256" key="2">
    <source>
        <dbReference type="SAM" id="Phobius"/>
    </source>
</evidence>
<organism evidence="3 4">
    <name type="scientific">Streblomastix strix</name>
    <dbReference type="NCBI Taxonomy" id="222440"/>
    <lineage>
        <taxon>Eukaryota</taxon>
        <taxon>Metamonada</taxon>
        <taxon>Preaxostyla</taxon>
        <taxon>Oxymonadida</taxon>
        <taxon>Streblomastigidae</taxon>
        <taxon>Streblomastix</taxon>
    </lineage>
</organism>
<feature type="non-terminal residue" evidence="3">
    <location>
        <position position="441"/>
    </location>
</feature>
<feature type="non-terminal residue" evidence="3">
    <location>
        <position position="1"/>
    </location>
</feature>
<feature type="transmembrane region" description="Helical" evidence="2">
    <location>
        <begin position="265"/>
        <end position="291"/>
    </location>
</feature>
<evidence type="ECO:0000313" key="3">
    <source>
        <dbReference type="EMBL" id="KAA6359976.1"/>
    </source>
</evidence>
<proteinExistence type="predicted"/>
<keyword evidence="2" id="KW-0812">Transmembrane</keyword>
<feature type="region of interest" description="Disordered" evidence="1">
    <location>
        <begin position="1"/>
        <end position="24"/>
    </location>
</feature>
<sequence>GLGLDETNATIDSDTVFDHNNPAQPNYPSLRRNIRCGRGTILSAESLFIFKETGKEFIASQNSLWINQESGCRLSGQLSNGDNAQFTPVLNRADGRLSDDELKLTIAFYGSTLIPCSDVITAFQIRRTYSPPINTSAALINTKLYQSSVFNKHLNSIQSNILTNSQQSSQQYQQQQQINPNLIPNEEQQIFQFNIQPVDEWNNESVVKTTVSLGGIVFDGKWETRILYGDIGSLIGTSWVPINMNPLLPLGGQTEDDDDRRRNTFLILFIVLLVVFIALVVAVVLIGLCYVHEKNKRKLAREQEGIGRDIILDDEEVQTDGREGRYKEDEKTVPITETQPYTITEALPVTTYYDHERKKSKPTPKSQKKTIEKKPSPQKKQPTPQKKPIERKPVERKADVQQVQKVVKQPPPPSTDFLTGSYDDDKLSRSFGQRTEFLHNT</sequence>
<name>A0A5J4TN65_9EUKA</name>
<dbReference type="AlphaFoldDB" id="A0A5J4TN65"/>
<feature type="compositionally biased region" description="Polar residues" evidence="1">
    <location>
        <begin position="430"/>
        <end position="441"/>
    </location>
</feature>
<gene>
    <name evidence="3" type="ORF">EZS28_044497</name>
</gene>
<evidence type="ECO:0000256" key="1">
    <source>
        <dbReference type="SAM" id="MobiDB-lite"/>
    </source>
</evidence>
<feature type="region of interest" description="Disordered" evidence="1">
    <location>
        <begin position="319"/>
        <end position="340"/>
    </location>
</feature>
<reference evidence="3 4" key="1">
    <citation type="submission" date="2019-03" db="EMBL/GenBank/DDBJ databases">
        <title>Single cell metagenomics reveals metabolic interactions within the superorganism composed of flagellate Streblomastix strix and complex community of Bacteroidetes bacteria on its surface.</title>
        <authorList>
            <person name="Treitli S.C."/>
            <person name="Kolisko M."/>
            <person name="Husnik F."/>
            <person name="Keeling P."/>
            <person name="Hampl V."/>
        </authorList>
    </citation>
    <scope>NUCLEOTIDE SEQUENCE [LARGE SCALE GENOMIC DNA]</scope>
    <source>
        <strain evidence="3">ST1C</strain>
    </source>
</reference>
<feature type="compositionally biased region" description="Basic and acidic residues" evidence="1">
    <location>
        <begin position="319"/>
        <end position="332"/>
    </location>
</feature>
<dbReference type="OrthoDB" id="4062651at2759"/>